<feature type="compositionally biased region" description="Pro residues" evidence="3">
    <location>
        <begin position="304"/>
        <end position="327"/>
    </location>
</feature>
<dbReference type="Pfam" id="PF00553">
    <property type="entry name" value="CBM_2"/>
    <property type="match status" value="1"/>
</dbReference>
<keyword evidence="6" id="KW-1185">Reference proteome</keyword>
<keyword evidence="2" id="KW-0326">Glycosidase</keyword>
<protein>
    <submittedName>
        <fullName evidence="5">Cellulose binding domain-containing protein</fullName>
    </submittedName>
</protein>
<evidence type="ECO:0000256" key="3">
    <source>
        <dbReference type="SAM" id="MobiDB-lite"/>
    </source>
</evidence>
<evidence type="ECO:0000256" key="2">
    <source>
        <dbReference type="ARBA" id="ARBA00023295"/>
    </source>
</evidence>
<reference evidence="5 6" key="1">
    <citation type="submission" date="2021-05" db="EMBL/GenBank/DDBJ databases">
        <title>Description of Cellulomonas sp. DKR-3 sp. nov.</title>
        <authorList>
            <person name="Dahal R.H."/>
            <person name="Chaudhary D.K."/>
        </authorList>
    </citation>
    <scope>NUCLEOTIDE SEQUENCE [LARGE SCALE GENOMIC DNA]</scope>
    <source>
        <strain evidence="5 6">DKR-3</strain>
    </source>
</reference>
<dbReference type="EMBL" id="JAHBOH010000001">
    <property type="protein sequence ID" value="MBT0993836.1"/>
    <property type="molecule type" value="Genomic_DNA"/>
</dbReference>
<dbReference type="SMART" id="SM00637">
    <property type="entry name" value="CBD_II"/>
    <property type="match status" value="1"/>
</dbReference>
<proteinExistence type="predicted"/>
<evidence type="ECO:0000256" key="1">
    <source>
        <dbReference type="ARBA" id="ARBA00022801"/>
    </source>
</evidence>
<feature type="region of interest" description="Disordered" evidence="3">
    <location>
        <begin position="298"/>
        <end position="340"/>
    </location>
</feature>
<dbReference type="InterPro" id="IPR045690">
    <property type="entry name" value="DUF6055"/>
</dbReference>
<dbReference type="Proteomes" id="UP000722125">
    <property type="component" value="Unassembled WGS sequence"/>
</dbReference>
<evidence type="ECO:0000313" key="6">
    <source>
        <dbReference type="Proteomes" id="UP000722125"/>
    </source>
</evidence>
<dbReference type="InterPro" id="IPR011004">
    <property type="entry name" value="Trimer_LpxA-like_sf"/>
</dbReference>
<dbReference type="InterPro" id="IPR001919">
    <property type="entry name" value="CBD2"/>
</dbReference>
<keyword evidence="1" id="KW-0378">Hydrolase</keyword>
<accession>A0ABS5TXE7</accession>
<dbReference type="Gene3D" id="2.160.10.10">
    <property type="entry name" value="Hexapeptide repeat proteins"/>
    <property type="match status" value="1"/>
</dbReference>
<comment type="caution">
    <text evidence="5">The sequence shown here is derived from an EMBL/GenBank/DDBJ whole genome shotgun (WGS) entry which is preliminary data.</text>
</comment>
<dbReference type="SUPFAM" id="SSF51161">
    <property type="entry name" value="Trimeric LpxA-like enzymes"/>
    <property type="match status" value="1"/>
</dbReference>
<dbReference type="PROSITE" id="PS51173">
    <property type="entry name" value="CBM2"/>
    <property type="match status" value="1"/>
</dbReference>
<dbReference type="InterPro" id="IPR012291">
    <property type="entry name" value="CBM2_carb-bd_dom_sf"/>
</dbReference>
<dbReference type="Pfam" id="PF19527">
    <property type="entry name" value="DUF6055"/>
    <property type="match status" value="1"/>
</dbReference>
<feature type="domain" description="CBM2" evidence="4">
    <location>
        <begin position="338"/>
        <end position="437"/>
    </location>
</feature>
<dbReference type="Gene3D" id="2.60.40.290">
    <property type="match status" value="1"/>
</dbReference>
<dbReference type="InterPro" id="IPR008965">
    <property type="entry name" value="CBM2/CBM3_carb-bd_dom_sf"/>
</dbReference>
<evidence type="ECO:0000313" key="5">
    <source>
        <dbReference type="EMBL" id="MBT0993836.1"/>
    </source>
</evidence>
<dbReference type="SUPFAM" id="SSF49384">
    <property type="entry name" value="Carbohydrate-binding domain"/>
    <property type="match status" value="1"/>
</dbReference>
<gene>
    <name evidence="5" type="ORF">KIN34_05990</name>
</gene>
<evidence type="ECO:0000259" key="4">
    <source>
        <dbReference type="PROSITE" id="PS51173"/>
    </source>
</evidence>
<organism evidence="5 6">
    <name type="scientific">Cellulomonas fulva</name>
    <dbReference type="NCBI Taxonomy" id="2835530"/>
    <lineage>
        <taxon>Bacteria</taxon>
        <taxon>Bacillati</taxon>
        <taxon>Actinomycetota</taxon>
        <taxon>Actinomycetes</taxon>
        <taxon>Micrococcales</taxon>
        <taxon>Cellulomonadaceae</taxon>
        <taxon>Cellulomonas</taxon>
    </lineage>
</organism>
<sequence>MRNVTWDYANAAQVRPFINALYPFVGAQSFVVADAVNASARHYKVPDGIAPGAFGYTKIRLYPDTAGGLVRIRLKGHVDAAAGSGWSYGFVGVSNGVARYGPVVQGADTEASFQTRAGEQVYLVVAGTPTSVPKYGFLDGYTKNYRFPFEFRLDGAYPQGHGTATNRGTAPGGGRWHSNGGGWVDARASVAATAYVGPNAAVYGRSTVSGNARIEGLAWVNDGGTVSGNAVVKDSALIQGGVSIGGTAVVGGDAEPAGACSSGTYLLFDPSRTCDGRAGETDVNRPFSAFPSAELAITGTTSPSPTPTPTPIPTPTAPTPTPTPTPTAAPTSTVGPTTPPPTAGCTASFQVSSSWPGGFVGAVRVTAGATPVSSWRVTVTLPSGAVAQAWGAQVSVTSPITLTPAGWNASLPAGGVTELGFTGTGSGAGGTVTCTAS</sequence>
<name>A0ABS5TXE7_9CELL</name>